<feature type="compositionally biased region" description="Basic and acidic residues" evidence="4">
    <location>
        <begin position="16"/>
        <end position="29"/>
    </location>
</feature>
<keyword evidence="3" id="KW-0067">ATP-binding</keyword>
<organism evidence="6 7">
    <name type="scientific">Sphingomonas parva</name>
    <dbReference type="NCBI Taxonomy" id="2555898"/>
    <lineage>
        <taxon>Bacteria</taxon>
        <taxon>Pseudomonadati</taxon>
        <taxon>Pseudomonadota</taxon>
        <taxon>Alphaproteobacteria</taxon>
        <taxon>Sphingomonadales</taxon>
        <taxon>Sphingomonadaceae</taxon>
        <taxon>Sphingomonas</taxon>
    </lineage>
</organism>
<dbReference type="Gene3D" id="3.30.450.90">
    <property type="match status" value="1"/>
</dbReference>
<dbReference type="GO" id="GO:0005886">
    <property type="term" value="C:plasma membrane"/>
    <property type="evidence" value="ECO:0007669"/>
    <property type="project" value="TreeGrafter"/>
</dbReference>
<evidence type="ECO:0000313" key="7">
    <source>
        <dbReference type="Proteomes" id="UP000298213"/>
    </source>
</evidence>
<dbReference type="AlphaFoldDB" id="A0A4Y8ZVR9"/>
<dbReference type="PANTHER" id="PTHR30258:SF3">
    <property type="entry name" value="SLL1921 PROTEIN"/>
    <property type="match status" value="1"/>
</dbReference>
<dbReference type="Proteomes" id="UP000298213">
    <property type="component" value="Unassembled WGS sequence"/>
</dbReference>
<protein>
    <recommendedName>
        <fullName evidence="5">Bacterial type II secretion system protein E domain-containing protein</fullName>
    </recommendedName>
</protein>
<sequence length="441" mass="46009">MATSTRPAPSAWRRGSASDRPHRVRRCEGPHGMVRPLCHQSVIRTSPARRGGAPHPSSARRGATHDMAATRPAAIDDTRRERSNPARDSVEALVDQAQRRGASHVHLVPRADGVAVLMRVRGALIEHLLLDPGEGALLTAAARRRSSTEEAIRCTASGDGARIVIRVDPRPGRKDLLAGLGMPQTVEQVLADALDGAGGLVLFAGTAGSGLSTSLQHAVAARDDGIRAVLEAPGQCGDAVLRDLLALDPDVLAIDGLADPAAATVAVEAARAGRLVLGAIRTAGAIAAIAALKAMRIAPFHIASVLRLAIGQRLAPRLCADCAEPVQGDKAVTARLGFEPGTILHRPKGCARCAYSGYRGVTPLFEAVVIDDPIQLLIDRGGDEAVIASHAFRETRNLASTARALALDGTITAEEAILISRPPDQPARPLADAAPAREGGR</sequence>
<reference evidence="6 7" key="1">
    <citation type="submission" date="2019-03" db="EMBL/GenBank/DDBJ databases">
        <title>Genome sequence of Sphingomonas sp. 17J27-24.</title>
        <authorList>
            <person name="Kim M."/>
            <person name="Maeng S."/>
            <person name="Sathiyaraj S."/>
        </authorList>
    </citation>
    <scope>NUCLEOTIDE SEQUENCE [LARGE SCALE GENOMIC DNA]</scope>
    <source>
        <strain evidence="6 7">17J27-24</strain>
    </source>
</reference>
<dbReference type="GO" id="GO:0005524">
    <property type="term" value="F:ATP binding"/>
    <property type="evidence" value="ECO:0007669"/>
    <property type="project" value="UniProtKB-KW"/>
</dbReference>
<keyword evidence="7" id="KW-1185">Reference proteome</keyword>
<dbReference type="GO" id="GO:0016887">
    <property type="term" value="F:ATP hydrolysis activity"/>
    <property type="evidence" value="ECO:0007669"/>
    <property type="project" value="TreeGrafter"/>
</dbReference>
<evidence type="ECO:0000256" key="1">
    <source>
        <dbReference type="ARBA" id="ARBA00006611"/>
    </source>
</evidence>
<keyword evidence="2" id="KW-0547">Nucleotide-binding</keyword>
<dbReference type="Gene3D" id="3.40.50.300">
    <property type="entry name" value="P-loop containing nucleotide triphosphate hydrolases"/>
    <property type="match status" value="1"/>
</dbReference>
<evidence type="ECO:0000313" key="6">
    <source>
        <dbReference type="EMBL" id="TFI60100.1"/>
    </source>
</evidence>
<comment type="similarity">
    <text evidence="1">Belongs to the GSP E family.</text>
</comment>
<comment type="caution">
    <text evidence="6">The sequence shown here is derived from an EMBL/GenBank/DDBJ whole genome shotgun (WGS) entry which is preliminary data.</text>
</comment>
<dbReference type="EMBL" id="SPDV01000002">
    <property type="protein sequence ID" value="TFI60100.1"/>
    <property type="molecule type" value="Genomic_DNA"/>
</dbReference>
<feature type="domain" description="Bacterial type II secretion system protein E" evidence="5">
    <location>
        <begin position="160"/>
        <end position="416"/>
    </location>
</feature>
<feature type="region of interest" description="Disordered" evidence="4">
    <location>
        <begin position="1"/>
        <end position="88"/>
    </location>
</feature>
<proteinExistence type="inferred from homology"/>
<dbReference type="Pfam" id="PF00437">
    <property type="entry name" value="T2SSE"/>
    <property type="match status" value="1"/>
</dbReference>
<name>A0A4Y8ZVR9_9SPHN</name>
<evidence type="ECO:0000256" key="3">
    <source>
        <dbReference type="ARBA" id="ARBA00022840"/>
    </source>
</evidence>
<gene>
    <name evidence="6" type="ORF">E2493_02310</name>
</gene>
<dbReference type="OrthoDB" id="9804785at2"/>
<evidence type="ECO:0000256" key="2">
    <source>
        <dbReference type="ARBA" id="ARBA00022741"/>
    </source>
</evidence>
<evidence type="ECO:0000259" key="5">
    <source>
        <dbReference type="Pfam" id="PF00437"/>
    </source>
</evidence>
<evidence type="ECO:0000256" key="4">
    <source>
        <dbReference type="SAM" id="MobiDB-lite"/>
    </source>
</evidence>
<feature type="compositionally biased region" description="Basic and acidic residues" evidence="4">
    <location>
        <begin position="74"/>
        <end position="88"/>
    </location>
</feature>
<dbReference type="InterPro" id="IPR027417">
    <property type="entry name" value="P-loop_NTPase"/>
</dbReference>
<accession>A0A4Y8ZVR9</accession>
<dbReference type="SUPFAM" id="SSF52540">
    <property type="entry name" value="P-loop containing nucleoside triphosphate hydrolases"/>
    <property type="match status" value="1"/>
</dbReference>
<feature type="region of interest" description="Disordered" evidence="4">
    <location>
        <begin position="420"/>
        <end position="441"/>
    </location>
</feature>
<feature type="compositionally biased region" description="Low complexity" evidence="4">
    <location>
        <begin position="427"/>
        <end position="441"/>
    </location>
</feature>
<dbReference type="PANTHER" id="PTHR30258">
    <property type="entry name" value="TYPE II SECRETION SYSTEM PROTEIN GSPE-RELATED"/>
    <property type="match status" value="1"/>
</dbReference>
<dbReference type="InterPro" id="IPR001482">
    <property type="entry name" value="T2SS/T4SS_dom"/>
</dbReference>